<dbReference type="FunFam" id="2.60.120.620:FF:000017">
    <property type="entry name" value="Transmembrane prolyl 4-hydroxylase"/>
    <property type="match status" value="1"/>
</dbReference>
<feature type="domain" description="Fe2OG dioxygenase" evidence="7">
    <location>
        <begin position="317"/>
        <end position="452"/>
    </location>
</feature>
<feature type="chain" id="PRO_5033436906" evidence="6">
    <location>
        <begin position="21"/>
        <end position="452"/>
    </location>
</feature>
<dbReference type="AlphaFoldDB" id="A0A485KH06"/>
<keyword evidence="10" id="KW-1185">Reference proteome</keyword>
<dbReference type="Proteomes" id="UP000332933">
    <property type="component" value="Unassembled WGS sequence"/>
</dbReference>
<keyword evidence="2" id="KW-0479">Metal-binding</keyword>
<reference evidence="9 10" key="1">
    <citation type="submission" date="2019-03" db="EMBL/GenBank/DDBJ databases">
        <authorList>
            <person name="Gaulin E."/>
            <person name="Dumas B."/>
        </authorList>
    </citation>
    <scope>NUCLEOTIDE SEQUENCE [LARGE SCALE GENOMIC DNA]</scope>
    <source>
        <strain evidence="9">CBS 568.67</strain>
    </source>
</reference>
<dbReference type="OrthoDB" id="420380at2759"/>
<name>A0A485KH06_9STRA</name>
<proteinExistence type="predicted"/>
<keyword evidence="3" id="KW-0223">Dioxygenase</keyword>
<reference evidence="8" key="2">
    <citation type="submission" date="2019-06" db="EMBL/GenBank/DDBJ databases">
        <title>Genomics analysis of Aphanomyces spp. identifies a new class of oomycete effector associated with host adaptation.</title>
        <authorList>
            <person name="Gaulin E."/>
        </authorList>
    </citation>
    <scope>NUCLEOTIDE SEQUENCE</scope>
    <source>
        <strain evidence="8">CBS 578.67</strain>
    </source>
</reference>
<dbReference type="InterPro" id="IPR044862">
    <property type="entry name" value="Pro_4_hyd_alph_FE2OG_OXY"/>
</dbReference>
<organism evidence="9 10">
    <name type="scientific">Aphanomyces stellatus</name>
    <dbReference type="NCBI Taxonomy" id="120398"/>
    <lineage>
        <taxon>Eukaryota</taxon>
        <taxon>Sar</taxon>
        <taxon>Stramenopiles</taxon>
        <taxon>Oomycota</taxon>
        <taxon>Saprolegniomycetes</taxon>
        <taxon>Saprolegniales</taxon>
        <taxon>Verrucalvaceae</taxon>
        <taxon>Aphanomyces</taxon>
    </lineage>
</organism>
<dbReference type="PROSITE" id="PS51471">
    <property type="entry name" value="FE2OG_OXY"/>
    <property type="match status" value="1"/>
</dbReference>
<evidence type="ECO:0000256" key="2">
    <source>
        <dbReference type="ARBA" id="ARBA00022723"/>
    </source>
</evidence>
<keyword evidence="6" id="KW-0732">Signal</keyword>
<keyword evidence="5" id="KW-0408">Iron</keyword>
<dbReference type="InterPro" id="IPR006620">
    <property type="entry name" value="Pro_4_hyd_alph"/>
</dbReference>
<dbReference type="InterPro" id="IPR045054">
    <property type="entry name" value="P4HA-like"/>
</dbReference>
<dbReference type="InterPro" id="IPR005123">
    <property type="entry name" value="Oxoglu/Fe-dep_dioxygenase_dom"/>
</dbReference>
<evidence type="ECO:0000256" key="6">
    <source>
        <dbReference type="SAM" id="SignalP"/>
    </source>
</evidence>
<evidence type="ECO:0000259" key="7">
    <source>
        <dbReference type="PROSITE" id="PS51471"/>
    </source>
</evidence>
<dbReference type="GO" id="GO:0005506">
    <property type="term" value="F:iron ion binding"/>
    <property type="evidence" value="ECO:0007669"/>
    <property type="project" value="InterPro"/>
</dbReference>
<dbReference type="PANTHER" id="PTHR10869">
    <property type="entry name" value="PROLYL 4-HYDROXYLASE ALPHA SUBUNIT"/>
    <property type="match status" value="1"/>
</dbReference>
<dbReference type="EMBL" id="CAADRA010002281">
    <property type="protein sequence ID" value="VFT82985.1"/>
    <property type="molecule type" value="Genomic_DNA"/>
</dbReference>
<dbReference type="GO" id="GO:0005783">
    <property type="term" value="C:endoplasmic reticulum"/>
    <property type="evidence" value="ECO:0007669"/>
    <property type="project" value="TreeGrafter"/>
</dbReference>
<keyword evidence="4" id="KW-0560">Oxidoreductase</keyword>
<feature type="signal peptide" evidence="6">
    <location>
        <begin position="1"/>
        <end position="20"/>
    </location>
</feature>
<accession>A0A485KH06</accession>
<comment type="cofactor">
    <cofactor evidence="1">
        <name>L-ascorbate</name>
        <dbReference type="ChEBI" id="CHEBI:38290"/>
    </cofactor>
</comment>
<evidence type="ECO:0000313" key="10">
    <source>
        <dbReference type="Proteomes" id="UP000332933"/>
    </source>
</evidence>
<protein>
    <submittedName>
        <fullName evidence="9">Aste57867_5968 protein</fullName>
    </submittedName>
</protein>
<dbReference type="GO" id="GO:0031418">
    <property type="term" value="F:L-ascorbic acid binding"/>
    <property type="evidence" value="ECO:0007669"/>
    <property type="project" value="InterPro"/>
</dbReference>
<dbReference type="Pfam" id="PF13640">
    <property type="entry name" value="2OG-FeII_Oxy_3"/>
    <property type="match status" value="1"/>
</dbReference>
<dbReference type="EMBL" id="VJMH01002279">
    <property type="protein sequence ID" value="KAF0709378.1"/>
    <property type="molecule type" value="Genomic_DNA"/>
</dbReference>
<dbReference type="PANTHER" id="PTHR10869:SF246">
    <property type="entry name" value="TRANSMEMBRANE PROLYL 4-HYDROXYLASE"/>
    <property type="match status" value="1"/>
</dbReference>
<dbReference type="GO" id="GO:0004656">
    <property type="term" value="F:procollagen-proline 4-dioxygenase activity"/>
    <property type="evidence" value="ECO:0007669"/>
    <property type="project" value="TreeGrafter"/>
</dbReference>
<evidence type="ECO:0000313" key="8">
    <source>
        <dbReference type="EMBL" id="KAF0709378.1"/>
    </source>
</evidence>
<sequence>MSRAASVLAVLVAMLSFVYFEQVTHHPLYAQHIAPLVNEHVAPFYDLHVAPLVVEHVAPLVRRLLQSDDASPAAAAVDPETYRAPSPIPLDKPMDLNECKRRAVGHLTDVMPIVGFHVVCIDAHPHKFIGAVFQEGLNTIEPIPFVSAADMGSLRFTIEDKAGIQVPEGKIAKKHQQPWAFFTPDGQRLSQLSQLRAHPLVYVMEGGQFIWPGIHVGFKRVIPNLHGLGDVTMETLAMTPLVFAVDEFLKDDEIDVILDLSMDHLAPSGVTLVDGDEGKPATEWRTSTTYFLSSKRHALVRGLDQRVEDLTKVDQSHQEDVQVLRYEHTQKYDHHTDYFPVESHQNNPALVERLHHGFKNRMITVFWYMSDVAKGGHTIFPRAGGTQEPASMMDCTVGLKVAPQKRKVIIFYSMFPNGKGDKMSLHGGCPVEDGVKYSGNKWVWNKPRKERD</sequence>
<dbReference type="Gene3D" id="2.60.120.620">
    <property type="entry name" value="q2cbj1_9rhob like domain"/>
    <property type="match status" value="1"/>
</dbReference>
<dbReference type="SMART" id="SM00702">
    <property type="entry name" value="P4Hc"/>
    <property type="match status" value="1"/>
</dbReference>
<evidence type="ECO:0000256" key="3">
    <source>
        <dbReference type="ARBA" id="ARBA00022964"/>
    </source>
</evidence>
<evidence type="ECO:0000256" key="5">
    <source>
        <dbReference type="ARBA" id="ARBA00023004"/>
    </source>
</evidence>
<gene>
    <name evidence="9" type="primary">Aste57867_5968</name>
    <name evidence="8" type="ORF">As57867_005954</name>
    <name evidence="9" type="ORF">ASTE57867_5968</name>
</gene>
<evidence type="ECO:0000256" key="4">
    <source>
        <dbReference type="ARBA" id="ARBA00023002"/>
    </source>
</evidence>
<evidence type="ECO:0000313" key="9">
    <source>
        <dbReference type="EMBL" id="VFT82985.1"/>
    </source>
</evidence>
<evidence type="ECO:0000256" key="1">
    <source>
        <dbReference type="ARBA" id="ARBA00001961"/>
    </source>
</evidence>